<dbReference type="AlphaFoldDB" id="A0A9N8N1G3"/>
<comment type="caution">
    <text evidence="1">The sequence shown here is derived from an EMBL/GenBank/DDBJ whole genome shotgun (WGS) entry which is preliminary data.</text>
</comment>
<accession>A0A9N8N1G3</accession>
<protein>
    <submittedName>
        <fullName evidence="1">Uncharacterized protein</fullName>
    </submittedName>
</protein>
<name>A0A9N8N1G3_9BURK</name>
<keyword evidence="2" id="KW-1185">Reference proteome</keyword>
<gene>
    <name evidence="1" type="ORF">R70211_03692</name>
</gene>
<sequence length="139" mass="14512">MTRPLRRLGAARGAIARSDSGGDLLGVVDAVAGAAFGINSGADDADDSGYTSAPLGDAKPFEYTEDTASADTLELAASTNSPKFAAKMLGYDYKTFGTMLHKFKNANGLGPADNSIFHDNGDVEFNGRIFEGSIHDYAP</sequence>
<dbReference type="EMBL" id="CAJNAS010000010">
    <property type="protein sequence ID" value="CAE6907595.1"/>
    <property type="molecule type" value="Genomic_DNA"/>
</dbReference>
<dbReference type="Proteomes" id="UP000675121">
    <property type="component" value="Unassembled WGS sequence"/>
</dbReference>
<evidence type="ECO:0000313" key="1">
    <source>
        <dbReference type="EMBL" id="CAE6907595.1"/>
    </source>
</evidence>
<reference evidence="1" key="1">
    <citation type="submission" date="2021-02" db="EMBL/GenBank/DDBJ databases">
        <authorList>
            <person name="Vanwijnsberghe S."/>
        </authorList>
    </citation>
    <scope>NUCLEOTIDE SEQUENCE</scope>
    <source>
        <strain evidence="1">R-70211</strain>
    </source>
</reference>
<dbReference type="RefSeq" id="WP_236061799.1">
    <property type="nucleotide sequence ID" value="NZ_CAJNAS010000010.1"/>
</dbReference>
<proteinExistence type="predicted"/>
<organism evidence="1 2">
    <name type="scientific">Paraburkholderia domus</name>
    <dbReference type="NCBI Taxonomy" id="2793075"/>
    <lineage>
        <taxon>Bacteria</taxon>
        <taxon>Pseudomonadati</taxon>
        <taxon>Pseudomonadota</taxon>
        <taxon>Betaproteobacteria</taxon>
        <taxon>Burkholderiales</taxon>
        <taxon>Burkholderiaceae</taxon>
        <taxon>Paraburkholderia</taxon>
    </lineage>
</organism>
<evidence type="ECO:0000313" key="2">
    <source>
        <dbReference type="Proteomes" id="UP000675121"/>
    </source>
</evidence>